<dbReference type="PANTHER" id="PTHR40943">
    <property type="entry name" value="CYTOPLASMIC PROTEIN-RELATED"/>
    <property type="match status" value="1"/>
</dbReference>
<dbReference type="RefSeq" id="WP_088561423.1">
    <property type="nucleotide sequence ID" value="NZ_FYEH01000006.1"/>
</dbReference>
<dbReference type="InterPro" id="IPR011051">
    <property type="entry name" value="RmlC_Cupin_sf"/>
</dbReference>
<protein>
    <submittedName>
        <fullName evidence="2">Predicted enzyme of the cupin superfamily</fullName>
    </submittedName>
</protein>
<dbReference type="SUPFAM" id="SSF51182">
    <property type="entry name" value="RmlC-like cupins"/>
    <property type="match status" value="1"/>
</dbReference>
<reference evidence="2 3" key="1">
    <citation type="submission" date="2017-06" db="EMBL/GenBank/DDBJ databases">
        <authorList>
            <person name="Kim H.J."/>
            <person name="Triplett B.A."/>
        </authorList>
    </citation>
    <scope>NUCLEOTIDE SEQUENCE [LARGE SCALE GENOMIC DNA]</scope>
    <source>
        <strain evidence="2 3">B29T1</strain>
    </source>
</reference>
<dbReference type="InterPro" id="IPR008579">
    <property type="entry name" value="UGlyAH_Cupin_dom"/>
</dbReference>
<dbReference type="EMBL" id="FYEH01000006">
    <property type="protein sequence ID" value="SNB68052.1"/>
    <property type="molecule type" value="Genomic_DNA"/>
</dbReference>
<name>A0A212R7B7_9PROT</name>
<proteinExistence type="predicted"/>
<dbReference type="OrthoDB" id="9799053at2"/>
<dbReference type="Pfam" id="PF05899">
    <property type="entry name" value="Cupin_3"/>
    <property type="match status" value="1"/>
</dbReference>
<dbReference type="Proteomes" id="UP000197065">
    <property type="component" value="Unassembled WGS sequence"/>
</dbReference>
<dbReference type="PANTHER" id="PTHR40943:SF1">
    <property type="entry name" value="CYTOPLASMIC PROTEIN"/>
    <property type="match status" value="1"/>
</dbReference>
<dbReference type="CDD" id="cd02227">
    <property type="entry name" value="cupin_TM1112-like"/>
    <property type="match status" value="1"/>
</dbReference>
<evidence type="ECO:0000313" key="2">
    <source>
        <dbReference type="EMBL" id="SNB68052.1"/>
    </source>
</evidence>
<dbReference type="Gene3D" id="2.60.120.10">
    <property type="entry name" value="Jelly Rolls"/>
    <property type="match status" value="1"/>
</dbReference>
<sequence length="187" mass="20279">MTSVSAETLLDGNAPLVGGANVPTVSKSAVVVAGELYFKPAPIEAEWIVEGQPLAQSAIVSGSTDGMGHTMVWECTAGTFDWHFHFEETIRVLSGEVIVTDEDGRVHRLSAGDTAFFRGGSRARWHIPDHLRKLAFNRRVPPSAIVQAWRAILGYRLIMRAVMKRLGPALESPATQMILISGAAILF</sequence>
<accession>A0A212R7B7</accession>
<dbReference type="InterPro" id="IPR014710">
    <property type="entry name" value="RmlC-like_jellyroll"/>
</dbReference>
<evidence type="ECO:0000259" key="1">
    <source>
        <dbReference type="Pfam" id="PF05899"/>
    </source>
</evidence>
<evidence type="ECO:0000313" key="3">
    <source>
        <dbReference type="Proteomes" id="UP000197065"/>
    </source>
</evidence>
<organism evidence="2 3">
    <name type="scientific">Arboricoccus pini</name>
    <dbReference type="NCBI Taxonomy" id="1963835"/>
    <lineage>
        <taxon>Bacteria</taxon>
        <taxon>Pseudomonadati</taxon>
        <taxon>Pseudomonadota</taxon>
        <taxon>Alphaproteobacteria</taxon>
        <taxon>Geminicoccales</taxon>
        <taxon>Geminicoccaceae</taxon>
        <taxon>Arboricoccus</taxon>
    </lineage>
</organism>
<dbReference type="AlphaFoldDB" id="A0A212R7B7"/>
<keyword evidence="3" id="KW-1185">Reference proteome</keyword>
<gene>
    <name evidence="2" type="ORF">SAMN07250955_106120</name>
</gene>
<feature type="domain" description="(S)-ureidoglycine aminohydrolase cupin" evidence="1">
    <location>
        <begin position="64"/>
        <end position="133"/>
    </location>
</feature>